<dbReference type="CDD" id="cd12913">
    <property type="entry name" value="PDC1_MCP_like"/>
    <property type="match status" value="1"/>
</dbReference>
<feature type="transmembrane region" description="Helical" evidence="19">
    <location>
        <begin position="969"/>
        <end position="989"/>
    </location>
</feature>
<keyword evidence="7" id="KW-0770">Synapse</keyword>
<keyword evidence="9 19" id="KW-0472">Membrane</keyword>
<dbReference type="GO" id="GO:0043005">
    <property type="term" value="C:neuron projection"/>
    <property type="evidence" value="ECO:0007669"/>
    <property type="project" value="UniProtKB-SubCell"/>
</dbReference>
<feature type="coiled-coil region" evidence="17">
    <location>
        <begin position="1101"/>
        <end position="1128"/>
    </location>
</feature>
<accession>A0A8B7P2S7</accession>
<evidence type="ECO:0000256" key="11">
    <source>
        <dbReference type="ARBA" id="ARBA00023170"/>
    </source>
</evidence>
<feature type="transmembrane region" description="Helical" evidence="19">
    <location>
        <begin position="882"/>
        <end position="901"/>
    </location>
</feature>
<feature type="transmembrane region" description="Helical" evidence="19">
    <location>
        <begin position="922"/>
        <end position="943"/>
    </location>
</feature>
<keyword evidence="6 19" id="KW-1133">Transmembrane helix</keyword>
<keyword evidence="22" id="KW-1185">Reference proteome</keyword>
<evidence type="ECO:0000256" key="14">
    <source>
        <dbReference type="ARBA" id="ARBA00023257"/>
    </source>
</evidence>
<evidence type="ECO:0000256" key="19">
    <source>
        <dbReference type="SAM" id="Phobius"/>
    </source>
</evidence>
<keyword evidence="14" id="KW-0628">Postsynaptic cell membrane</keyword>
<keyword evidence="13" id="KW-0807">Transducer</keyword>
<evidence type="ECO:0000256" key="7">
    <source>
        <dbReference type="ARBA" id="ARBA00023018"/>
    </source>
</evidence>
<keyword evidence="15" id="KW-0966">Cell projection</keyword>
<evidence type="ECO:0000256" key="6">
    <source>
        <dbReference type="ARBA" id="ARBA00022989"/>
    </source>
</evidence>
<keyword evidence="4 19" id="KW-0812">Transmembrane</keyword>
<sequence length="1493" mass="167940">MLTWWILFLLTTKPRCSAWRTLSPDLHHPVLPNTGDTGDFTENLEIVESGNPRASDMIQFQEIGQQENLESRGATEVTSDVRLPILEKLNPLSAKGHDKVRDNTHAPWQNAKEMSVGQWQVKARSSPVEEVHHTEERPFSDERNRNEVKKSAGERAGNEAWQHLSSKTHSTKIKTVRSDHRNSRELSVEYLLSSFRKQHNLAKESLTSLPSPKEDNHPTLDLPARKLFMPLKNTLESDRTLIGRDVEINARPPIKAHSVHKETMGFTFSQKYPNRSTSLSVSGELFDGSTGKIPKWIGRRQSRLEDAPKSLDFPKVSSIDELEEDNNILANEGSRMSSIRHRKSRKTFVRTRKSPVTRPHPHVYGGNFSSLMHPEHSVMKVLSSTFQEHDDFERFSAPNPSSLATAVDNGILLITPEKLLLEAQSWDRENDTAGDSTIGLASLEDDDSEKMLSFEIENPDLVDDDENDSVDVVTKFLRMIESQSMNTNCSKGTQAKLGEGVVDRYAQERFRLEAEVTVNRANLYTRLWKYSRDQVLASKYLLQAEVLTLTEFDEDIFAAGNCYDLYEYPGYELYCPFAHRLPDGHILVKDLAVQYFYLANGSDFFLDAKRSAERVIENYSQITKGYLSFSGNQTSPTDQMEDEILSVRYEDGIWSEPYFDCGGGNIWMLTYTVPFFGYHAGKYHFKGTSGIDIDLRRVDIDQCPLPAGSTALNIFAASDKCKKRTTQCVSLPGLGFRRGSYKCVCRDGFYFPNTSTAEKYFNGTIIEEEYEKKLSKQASVYDDSDAFECLSCAPGCDTCDDSRPCVVTLNWLMRTAILVLALALIACLPAIAFLTWKYGNVKVVRAASPTLLRYIILGALFIYSTSVVLYPLPTEVTCSLRVWLREIGFSLTYGALMLKTWRISVVFRVRSAKAVKITDLDLLKRLWLIVAAFSALVAVRTIVSPPHVVVSYTTEGLKAYLCSTDWWDHVFTCMEMLFLVWGIRLCIVVRKAPSEFNESKFISMAIYNEFLLTLFLNVSMLFLQSPANPDLLFIIYFCHTQLTITLLLALIFGSKAYLVVKGQGKGEETSMTKGNTAKLHHKSKNNAAYHASLSSGHATAETDVQEEFQRLYLQLEALKERNVRLNNRHLVACISAMQEAAASAAITSTIVTSSNHDTKNNVSTSEDIAILNYEIKHCGGDGGDFHKQEKKALTEGGVEALKNETSFADRQKLNSDCEDGSNGRPKAESGEDNLFKHGFREKSRSTIVSRSYKNSSFKLAKTSLIRCRSSTEGRISEGIVMRPIINSIWPCSVIKTTSLSKPLEKVTKNAISDPEITSLSSVYPVTSSPVKMTVDCDANIQTSNPILGREMSTQTSNTDRFLSGFAPRDHMRTPRRSSLVELKRRSSDASEFEKPIDFSHSDFRLNLEMHSRSFKNPKSLKFSRRGQSLDNVNEFLILFNSKAQNFPMHRSSETSLLNQNSHVACARPSDEARAFVLCNLSDKSKISSAEVTV</sequence>
<comment type="similarity">
    <text evidence="2">Belongs to the G-protein coupled receptor 3 family.</text>
</comment>
<dbReference type="InterPro" id="IPR000337">
    <property type="entry name" value="GPCR_3"/>
</dbReference>
<keyword evidence="5 20" id="KW-0732">Signal</keyword>
<gene>
    <name evidence="23" type="primary">LOC108676665</name>
</gene>
<feature type="region of interest" description="Disordered" evidence="18">
    <location>
        <begin position="1211"/>
        <end position="1235"/>
    </location>
</feature>
<feature type="compositionally biased region" description="Basic and acidic residues" evidence="18">
    <location>
        <begin position="127"/>
        <end position="157"/>
    </location>
</feature>
<evidence type="ECO:0000256" key="3">
    <source>
        <dbReference type="ARBA" id="ARBA00022475"/>
    </source>
</evidence>
<dbReference type="Proteomes" id="UP000694843">
    <property type="component" value="Unplaced"/>
</dbReference>
<evidence type="ECO:0000256" key="1">
    <source>
        <dbReference type="ARBA" id="ARBA00004487"/>
    </source>
</evidence>
<keyword evidence="10" id="KW-1015">Disulfide bond</keyword>
<feature type="compositionally biased region" description="Basic and acidic residues" evidence="18">
    <location>
        <begin position="1225"/>
        <end position="1235"/>
    </location>
</feature>
<evidence type="ECO:0000256" key="15">
    <source>
        <dbReference type="ARBA" id="ARBA00023273"/>
    </source>
</evidence>
<evidence type="ECO:0000256" key="13">
    <source>
        <dbReference type="ARBA" id="ARBA00023224"/>
    </source>
</evidence>
<keyword evidence="11" id="KW-0675">Receptor</keyword>
<dbReference type="Pfam" id="PF22572">
    <property type="entry name" value="GPR158_179_EC"/>
    <property type="match status" value="1"/>
</dbReference>
<evidence type="ECO:0000256" key="20">
    <source>
        <dbReference type="SAM" id="SignalP"/>
    </source>
</evidence>
<protein>
    <submittedName>
        <fullName evidence="23">Uncharacterized protein LOC108676665</fullName>
    </submittedName>
</protein>
<dbReference type="InterPro" id="IPR043458">
    <property type="entry name" value="GPR158/179"/>
</dbReference>
<reference evidence="23" key="1">
    <citation type="submission" date="2025-08" db="UniProtKB">
        <authorList>
            <consortium name="RefSeq"/>
        </authorList>
    </citation>
    <scope>IDENTIFICATION</scope>
    <source>
        <tissue evidence="23">Whole organism</tissue>
    </source>
</reference>
<comment type="subcellular location">
    <subcellularLocation>
        <location evidence="1">Cell projection</location>
        <location evidence="1">Neuron projection</location>
    </subcellularLocation>
    <subcellularLocation>
        <location evidence="16">Postsynaptic cell membrane</location>
        <topology evidence="16">Multi-pass membrane protein</topology>
    </subcellularLocation>
</comment>
<dbReference type="CDD" id="cd15293">
    <property type="entry name" value="7tmC_GPR158-like"/>
    <property type="match status" value="1"/>
</dbReference>
<dbReference type="KEGG" id="hazt:108676665"/>
<evidence type="ECO:0000256" key="12">
    <source>
        <dbReference type="ARBA" id="ARBA00023180"/>
    </source>
</evidence>
<name>A0A8B7P2S7_HYAAZ</name>
<evidence type="ECO:0000259" key="21">
    <source>
        <dbReference type="PROSITE" id="PS50259"/>
    </source>
</evidence>
<feature type="signal peptide" evidence="20">
    <location>
        <begin position="1"/>
        <end position="18"/>
    </location>
</feature>
<organism evidence="22 23">
    <name type="scientific">Hyalella azteca</name>
    <name type="common">Amphipod</name>
    <dbReference type="NCBI Taxonomy" id="294128"/>
    <lineage>
        <taxon>Eukaryota</taxon>
        <taxon>Metazoa</taxon>
        <taxon>Ecdysozoa</taxon>
        <taxon>Arthropoda</taxon>
        <taxon>Crustacea</taxon>
        <taxon>Multicrustacea</taxon>
        <taxon>Malacostraca</taxon>
        <taxon>Eumalacostraca</taxon>
        <taxon>Peracarida</taxon>
        <taxon>Amphipoda</taxon>
        <taxon>Senticaudata</taxon>
        <taxon>Talitrida</taxon>
        <taxon>Talitroidea</taxon>
        <taxon>Hyalellidae</taxon>
        <taxon>Hyalella</taxon>
    </lineage>
</organism>
<dbReference type="InterPro" id="IPR017978">
    <property type="entry name" value="GPCR_3_C"/>
</dbReference>
<feature type="transmembrane region" description="Helical" evidence="19">
    <location>
        <begin position="851"/>
        <end position="870"/>
    </location>
</feature>
<feature type="compositionally biased region" description="Basic and acidic residues" evidence="18">
    <location>
        <begin position="95"/>
        <end position="104"/>
    </location>
</feature>
<evidence type="ECO:0000256" key="8">
    <source>
        <dbReference type="ARBA" id="ARBA00023040"/>
    </source>
</evidence>
<evidence type="ECO:0000256" key="18">
    <source>
        <dbReference type="SAM" id="MobiDB-lite"/>
    </source>
</evidence>
<dbReference type="GeneID" id="108676665"/>
<dbReference type="RefSeq" id="XP_018020270.1">
    <property type="nucleotide sequence ID" value="XM_018164781.2"/>
</dbReference>
<evidence type="ECO:0000256" key="10">
    <source>
        <dbReference type="ARBA" id="ARBA00023157"/>
    </source>
</evidence>
<dbReference type="InterPro" id="IPR054714">
    <property type="entry name" value="GPR158_179_extracellular"/>
</dbReference>
<feature type="chain" id="PRO_5034404816" evidence="20">
    <location>
        <begin position="19"/>
        <end position="1493"/>
    </location>
</feature>
<evidence type="ECO:0000256" key="4">
    <source>
        <dbReference type="ARBA" id="ARBA00022692"/>
    </source>
</evidence>
<feature type="compositionally biased region" description="Basic residues" evidence="18">
    <location>
        <begin position="338"/>
        <end position="361"/>
    </location>
</feature>
<evidence type="ECO:0000256" key="2">
    <source>
        <dbReference type="ARBA" id="ARBA00007242"/>
    </source>
</evidence>
<keyword evidence="3" id="KW-1003">Cell membrane</keyword>
<evidence type="ECO:0000313" key="23">
    <source>
        <dbReference type="RefSeq" id="XP_018020270.1"/>
    </source>
</evidence>
<dbReference type="GO" id="GO:0004930">
    <property type="term" value="F:G protein-coupled receptor activity"/>
    <property type="evidence" value="ECO:0007669"/>
    <property type="project" value="UniProtKB-KW"/>
</dbReference>
<evidence type="ECO:0000256" key="9">
    <source>
        <dbReference type="ARBA" id="ARBA00023136"/>
    </source>
</evidence>
<keyword evidence="12" id="KW-0325">Glycoprotein</keyword>
<feature type="region of interest" description="Disordered" evidence="18">
    <location>
        <begin position="94"/>
        <end position="159"/>
    </location>
</feature>
<proteinExistence type="inferred from homology"/>
<keyword evidence="17" id="KW-0175">Coiled coil</keyword>
<keyword evidence="8" id="KW-0297">G-protein coupled receptor</keyword>
<dbReference type="Gene3D" id="3.30.450.20">
    <property type="entry name" value="PAS domain"/>
    <property type="match status" value="1"/>
</dbReference>
<dbReference type="PRINTS" id="PR00248">
    <property type="entry name" value="GPCRMGR"/>
</dbReference>
<dbReference type="PROSITE" id="PS50259">
    <property type="entry name" value="G_PROTEIN_RECEP_F3_4"/>
    <property type="match status" value="1"/>
</dbReference>
<dbReference type="OrthoDB" id="2129233at2759"/>
<feature type="transmembrane region" description="Helical" evidence="19">
    <location>
        <begin position="811"/>
        <end position="839"/>
    </location>
</feature>
<evidence type="ECO:0000313" key="22">
    <source>
        <dbReference type="Proteomes" id="UP000694843"/>
    </source>
</evidence>
<evidence type="ECO:0000256" key="5">
    <source>
        <dbReference type="ARBA" id="ARBA00022729"/>
    </source>
</evidence>
<dbReference type="PANTHER" id="PTHR32546:SF29">
    <property type="entry name" value="G-PROTEIN COUPLED RECEPTORS FAMILY 3 PROFILE DOMAIN-CONTAINING PROTEIN"/>
    <property type="match status" value="1"/>
</dbReference>
<dbReference type="Pfam" id="PF00003">
    <property type="entry name" value="7tm_3"/>
    <property type="match status" value="1"/>
</dbReference>
<evidence type="ECO:0000256" key="16">
    <source>
        <dbReference type="ARBA" id="ARBA00034104"/>
    </source>
</evidence>
<feature type="region of interest" description="Disordered" evidence="18">
    <location>
        <begin position="336"/>
        <end position="366"/>
    </location>
</feature>
<feature type="domain" description="G-protein coupled receptors family 3 profile" evidence="21">
    <location>
        <begin position="813"/>
        <end position="1060"/>
    </location>
</feature>
<feature type="transmembrane region" description="Helical" evidence="19">
    <location>
        <begin position="1001"/>
        <end position="1025"/>
    </location>
</feature>
<dbReference type="PANTHER" id="PTHR32546">
    <property type="entry name" value="G-PROTEIN COUPLED RECEPTOR 158-RELATED"/>
    <property type="match status" value="1"/>
</dbReference>
<evidence type="ECO:0000256" key="17">
    <source>
        <dbReference type="SAM" id="Coils"/>
    </source>
</evidence>
<dbReference type="GO" id="GO:0045211">
    <property type="term" value="C:postsynaptic membrane"/>
    <property type="evidence" value="ECO:0007669"/>
    <property type="project" value="UniProtKB-SubCell"/>
</dbReference>
<feature type="transmembrane region" description="Helical" evidence="19">
    <location>
        <begin position="1031"/>
        <end position="1052"/>
    </location>
</feature>